<sequence length="322" mass="36545">MFTCKRCDTETRDGVTCSLCEGRFDFPCAGITEAGWRKLGDRKATWKCGSCKALAAASPRTNTLKASSTDADTILSELKRLTTQMEALPILVSSVKAIQQELSELKMIKAEFADMKSSIEFVHGSIETLSNRVSSLEEELDSMKKTKQEMSILREQVDKLESLHRETEQRSRLNNIEIKGVPMSNSENLFTIITKIGDVIGCHITKDQINYVARIPMRNDKNHKNIICSVHNSYLKSDFVAAARKHKLLKVGELGLPGENRVYINDHLTLDNKILLNKTKARAKERGFEHVWVKGCKIFIRKNHTSPMHHIKTEHDLKKFLF</sequence>
<evidence type="ECO:0000256" key="1">
    <source>
        <dbReference type="SAM" id="Coils"/>
    </source>
</evidence>
<keyword evidence="4" id="KW-1185">Reference proteome</keyword>
<feature type="coiled-coil region" evidence="1">
    <location>
        <begin position="126"/>
        <end position="170"/>
    </location>
</feature>
<organism evidence="3 4">
    <name type="scientific">Arctia plantaginis</name>
    <name type="common">Wood tiger moth</name>
    <name type="synonym">Phalaena plantaginis</name>
    <dbReference type="NCBI Taxonomy" id="874455"/>
    <lineage>
        <taxon>Eukaryota</taxon>
        <taxon>Metazoa</taxon>
        <taxon>Ecdysozoa</taxon>
        <taxon>Arthropoda</taxon>
        <taxon>Hexapoda</taxon>
        <taxon>Insecta</taxon>
        <taxon>Pterygota</taxon>
        <taxon>Neoptera</taxon>
        <taxon>Endopterygota</taxon>
        <taxon>Lepidoptera</taxon>
        <taxon>Glossata</taxon>
        <taxon>Ditrysia</taxon>
        <taxon>Noctuoidea</taxon>
        <taxon>Erebidae</taxon>
        <taxon>Arctiinae</taxon>
        <taxon>Arctia</taxon>
    </lineage>
</organism>
<dbReference type="PANTHER" id="PTHR11505">
    <property type="entry name" value="L1 TRANSPOSABLE ELEMENT-RELATED"/>
    <property type="match status" value="1"/>
</dbReference>
<dbReference type="InterPro" id="IPR057251">
    <property type="entry name" value="FP_C"/>
</dbReference>
<dbReference type="EMBL" id="CADEBC010000502">
    <property type="protein sequence ID" value="CAB3239329.1"/>
    <property type="molecule type" value="Genomic_DNA"/>
</dbReference>
<dbReference type="InterPro" id="IPR011011">
    <property type="entry name" value="Znf_FYVE_PHD"/>
</dbReference>
<proteinExistence type="predicted"/>
<dbReference type="OrthoDB" id="5989141at2759"/>
<reference evidence="3 4" key="1">
    <citation type="submission" date="2020-04" db="EMBL/GenBank/DDBJ databases">
        <authorList>
            <person name="Wallbank WR R."/>
            <person name="Pardo Diaz C."/>
            <person name="Kozak K."/>
            <person name="Martin S."/>
            <person name="Jiggins C."/>
            <person name="Moest M."/>
            <person name="Warren A I."/>
            <person name="Byers J.R.P. K."/>
            <person name="Montejo-Kovacevich G."/>
            <person name="Yen C E."/>
        </authorList>
    </citation>
    <scope>NUCLEOTIDE SEQUENCE [LARGE SCALE GENOMIC DNA]</scope>
</reference>
<dbReference type="Gene3D" id="1.10.287.1490">
    <property type="match status" value="1"/>
</dbReference>
<name>A0A8S1A1Z2_ARCPL</name>
<keyword evidence="1" id="KW-0175">Coiled coil</keyword>
<evidence type="ECO:0000259" key="2">
    <source>
        <dbReference type="Pfam" id="PF25298"/>
    </source>
</evidence>
<dbReference type="SUPFAM" id="SSF57903">
    <property type="entry name" value="FYVE/PHD zinc finger"/>
    <property type="match status" value="1"/>
</dbReference>
<evidence type="ECO:0000313" key="3">
    <source>
        <dbReference type="EMBL" id="CAB3239329.1"/>
    </source>
</evidence>
<feature type="domain" description="FP protein C-terminal" evidence="2">
    <location>
        <begin position="269"/>
        <end position="320"/>
    </location>
</feature>
<accession>A0A8S1A1Z2</accession>
<dbReference type="InterPro" id="IPR004244">
    <property type="entry name" value="Transposase_22"/>
</dbReference>
<evidence type="ECO:0000313" key="4">
    <source>
        <dbReference type="Proteomes" id="UP000494106"/>
    </source>
</evidence>
<dbReference type="AlphaFoldDB" id="A0A8S1A1Z2"/>
<dbReference type="Pfam" id="PF25298">
    <property type="entry name" value="Baculo_FP_2nd"/>
    <property type="match status" value="1"/>
</dbReference>
<protein>
    <recommendedName>
        <fullName evidence="2">FP protein C-terminal domain-containing protein</fullName>
    </recommendedName>
</protein>
<dbReference type="Proteomes" id="UP000494106">
    <property type="component" value="Unassembled WGS sequence"/>
</dbReference>
<comment type="caution">
    <text evidence="3">The sequence shown here is derived from an EMBL/GenBank/DDBJ whole genome shotgun (WGS) entry which is preliminary data.</text>
</comment>
<gene>
    <name evidence="3" type="ORF">APLA_LOCUS7763</name>
</gene>